<organism evidence="1">
    <name type="scientific">Cacopsylla melanoneura</name>
    <dbReference type="NCBI Taxonomy" id="428564"/>
    <lineage>
        <taxon>Eukaryota</taxon>
        <taxon>Metazoa</taxon>
        <taxon>Ecdysozoa</taxon>
        <taxon>Arthropoda</taxon>
        <taxon>Hexapoda</taxon>
        <taxon>Insecta</taxon>
        <taxon>Pterygota</taxon>
        <taxon>Neoptera</taxon>
        <taxon>Paraneoptera</taxon>
        <taxon>Hemiptera</taxon>
        <taxon>Sternorrhyncha</taxon>
        <taxon>Psylloidea</taxon>
        <taxon>Psyllidae</taxon>
        <taxon>Psyllinae</taxon>
        <taxon>Cacopsylla</taxon>
    </lineage>
</organism>
<name>A0A8D8VQ28_9HEMI</name>
<accession>A0A8D8VQ28</accession>
<evidence type="ECO:0000313" key="1">
    <source>
        <dbReference type="EMBL" id="CAG6631498.1"/>
    </source>
</evidence>
<sequence>MRKENQWNYATFVQSRYCSYLLKQCCYTWYVFRHQITISDKNLLKYNIRHQDMIFFFKLYFVFLYYATNRRCTNRILYCILFCTIKLKKKCRTNQTLPTCLPEQKCWMSV</sequence>
<protein>
    <submittedName>
        <fullName evidence="1">Uncharacterized protein</fullName>
    </submittedName>
</protein>
<proteinExistence type="predicted"/>
<dbReference type="AlphaFoldDB" id="A0A8D8VQ28"/>
<reference evidence="1" key="1">
    <citation type="submission" date="2021-05" db="EMBL/GenBank/DDBJ databases">
        <authorList>
            <person name="Alioto T."/>
            <person name="Alioto T."/>
            <person name="Gomez Garrido J."/>
        </authorList>
    </citation>
    <scope>NUCLEOTIDE SEQUENCE</scope>
</reference>
<dbReference type="EMBL" id="HBUF01076965">
    <property type="protein sequence ID" value="CAG6631498.1"/>
    <property type="molecule type" value="Transcribed_RNA"/>
</dbReference>